<dbReference type="STRING" id="1227481.C467_12153"/>
<feature type="compositionally biased region" description="Acidic residues" evidence="3">
    <location>
        <begin position="15"/>
        <end position="55"/>
    </location>
</feature>
<feature type="compositionally biased region" description="Gly residues" evidence="3">
    <location>
        <begin position="76"/>
        <end position="102"/>
    </location>
</feature>
<dbReference type="AlphaFoldDB" id="M0F645"/>
<organism evidence="5 6">
    <name type="scientific">Halorubrum hochstenium ATCC 700873</name>
    <dbReference type="NCBI Taxonomy" id="1227481"/>
    <lineage>
        <taxon>Archaea</taxon>
        <taxon>Methanobacteriati</taxon>
        <taxon>Methanobacteriota</taxon>
        <taxon>Stenosarchaea group</taxon>
        <taxon>Halobacteria</taxon>
        <taxon>Halobacteriales</taxon>
        <taxon>Haloferacaceae</taxon>
        <taxon>Halorubrum</taxon>
    </lineage>
</organism>
<dbReference type="InterPro" id="IPR022420">
    <property type="entry name" value="Circ_KaiC_arc"/>
</dbReference>
<name>M0F645_9EURY</name>
<evidence type="ECO:0000256" key="3">
    <source>
        <dbReference type="SAM" id="MobiDB-lite"/>
    </source>
</evidence>
<accession>M0F645</accession>
<feature type="region of interest" description="Disordered" evidence="3">
    <location>
        <begin position="1"/>
        <end position="292"/>
    </location>
</feature>
<dbReference type="OrthoDB" id="27015at2157"/>
<keyword evidence="1" id="KW-0547">Nucleotide-binding</keyword>
<sequence>MSEEDDWFERALRETDEESDEQPVEGEATDDGDGGEPEPEASDEAAESDDADGVPDDPARAIGIGTDDGSGEDDAFGGGEAGGEPFGGGDEAGGDPFGGSEGGPAADDSGNDGVPAGAFGDVDTDADGGEFGSFGGSDSFGDDDPFGGGGGVDTDADGGEFGSFGGSDSFGDDDPFGGGGGDAGSDAESGPSGETGGSGGTDPFGDDDPFGGSRSGMSGGGSSGAGGGGGASGAESPGGSAGDAGSDPFGGYRGSAARDGDDFGFDDLDGGEGGPGDATDFDVDPDEFESGIDRTDIGIEGLDDMILGGVPSRSLLSVIGGAGTGKTTFALQFLNHALEAGNKGIYITLEQTRESIYDTAEEKGWPFREHADADRLAVVAIDPIEMANSLSSIRNDLVRLIAEFDADRLVLDSVSLLEMMYDHPAKRRSEVFGFTRSLKEAGVTTLLTSEASEETPYASRHGIVEYLTDAVFVLQYVRGSDFRETRLAVEIQKIRDANHSRETKPYDITDTGISVYDQANIF</sequence>
<evidence type="ECO:0000256" key="2">
    <source>
        <dbReference type="ARBA" id="ARBA00022840"/>
    </source>
</evidence>
<dbReference type="NCBIfam" id="TIGR03880">
    <property type="entry name" value="KaiC_arch_3"/>
    <property type="match status" value="1"/>
</dbReference>
<feature type="domain" description="KaiC" evidence="4">
    <location>
        <begin position="293"/>
        <end position="522"/>
    </location>
</feature>
<keyword evidence="2" id="KW-0067">ATP-binding</keyword>
<proteinExistence type="predicted"/>
<dbReference type="Pfam" id="PF06745">
    <property type="entry name" value="ATPase"/>
    <property type="match status" value="1"/>
</dbReference>
<feature type="compositionally biased region" description="Gly residues" evidence="3">
    <location>
        <begin position="193"/>
        <end position="202"/>
    </location>
</feature>
<feature type="compositionally biased region" description="Acidic residues" evidence="3">
    <location>
        <begin position="279"/>
        <end position="290"/>
    </location>
</feature>
<dbReference type="EMBL" id="AOJO01000055">
    <property type="protein sequence ID" value="ELZ54094.1"/>
    <property type="molecule type" value="Genomic_DNA"/>
</dbReference>
<evidence type="ECO:0000259" key="4">
    <source>
        <dbReference type="PROSITE" id="PS51146"/>
    </source>
</evidence>
<feature type="compositionally biased region" description="Low complexity" evidence="3">
    <location>
        <begin position="233"/>
        <end position="255"/>
    </location>
</feature>
<evidence type="ECO:0000313" key="6">
    <source>
        <dbReference type="Proteomes" id="UP000011689"/>
    </source>
</evidence>
<gene>
    <name evidence="5" type="ORF">C467_12153</name>
</gene>
<protein>
    <submittedName>
        <fullName evidence="5">Circadian clock protein, KaiC</fullName>
    </submittedName>
</protein>
<dbReference type="InterPro" id="IPR010624">
    <property type="entry name" value="KaiC_dom"/>
</dbReference>
<dbReference type="PATRIC" id="fig|1227481.4.peg.2401"/>
<dbReference type="Gene3D" id="3.40.50.300">
    <property type="entry name" value="P-loop containing nucleotide triphosphate hydrolases"/>
    <property type="match status" value="1"/>
</dbReference>
<dbReference type="CDD" id="cd01124">
    <property type="entry name" value="KaiC-like"/>
    <property type="match status" value="1"/>
</dbReference>
<dbReference type="PANTHER" id="PTHR43637:SF1">
    <property type="entry name" value="UPF0273 PROTEIN TM_0370"/>
    <property type="match status" value="1"/>
</dbReference>
<dbReference type="PANTHER" id="PTHR43637">
    <property type="entry name" value="UPF0273 PROTEIN TM_0370"/>
    <property type="match status" value="1"/>
</dbReference>
<dbReference type="InterPro" id="IPR014774">
    <property type="entry name" value="KaiC-like_dom"/>
</dbReference>
<dbReference type="InterPro" id="IPR027417">
    <property type="entry name" value="P-loop_NTPase"/>
</dbReference>
<evidence type="ECO:0000313" key="5">
    <source>
        <dbReference type="EMBL" id="ELZ54094.1"/>
    </source>
</evidence>
<reference evidence="5 6" key="1">
    <citation type="journal article" date="2014" name="PLoS Genet.">
        <title>Phylogenetically driven sequencing of extremely halophilic archaea reveals strategies for static and dynamic osmo-response.</title>
        <authorList>
            <person name="Becker E.A."/>
            <person name="Seitzer P.M."/>
            <person name="Tritt A."/>
            <person name="Larsen D."/>
            <person name="Krusor M."/>
            <person name="Yao A.I."/>
            <person name="Wu D."/>
            <person name="Madern D."/>
            <person name="Eisen J.A."/>
            <person name="Darling A.E."/>
            <person name="Facciotti M.T."/>
        </authorList>
    </citation>
    <scope>NUCLEOTIDE SEQUENCE [LARGE SCALE GENOMIC DNA]</scope>
    <source>
        <strain evidence="5 6">ATCC 700873</strain>
    </source>
</reference>
<dbReference type="RefSeq" id="WP_008585622.1">
    <property type="nucleotide sequence ID" value="NZ_AOJO01000055.1"/>
</dbReference>
<evidence type="ECO:0000256" key="1">
    <source>
        <dbReference type="ARBA" id="ARBA00022741"/>
    </source>
</evidence>
<dbReference type="PROSITE" id="PS51146">
    <property type="entry name" value="KAIC"/>
    <property type="match status" value="1"/>
</dbReference>
<dbReference type="Proteomes" id="UP000011689">
    <property type="component" value="Unassembled WGS sequence"/>
</dbReference>
<keyword evidence="6" id="KW-1185">Reference proteome</keyword>
<dbReference type="SUPFAM" id="SSF52540">
    <property type="entry name" value="P-loop containing nucleoside triphosphate hydrolases"/>
    <property type="match status" value="1"/>
</dbReference>
<comment type="caution">
    <text evidence="5">The sequence shown here is derived from an EMBL/GenBank/DDBJ whole genome shotgun (WGS) entry which is preliminary data.</text>
</comment>
<feature type="compositionally biased region" description="Gly residues" evidence="3">
    <location>
        <begin position="213"/>
        <end position="232"/>
    </location>
</feature>
<dbReference type="GO" id="GO:0005524">
    <property type="term" value="F:ATP binding"/>
    <property type="evidence" value="ECO:0007669"/>
    <property type="project" value="UniProtKB-KW"/>
</dbReference>